<feature type="domain" description="PID" evidence="7">
    <location>
        <begin position="64"/>
        <end position="196"/>
    </location>
</feature>
<dbReference type="InterPro" id="IPR048561">
    <property type="entry name" value="Dab_PTB"/>
</dbReference>
<keyword evidence="2" id="KW-0217">Developmental protein</keyword>
<evidence type="ECO:0000256" key="4">
    <source>
        <dbReference type="ARBA" id="ARBA00022553"/>
    </source>
</evidence>
<dbReference type="SMART" id="SM00462">
    <property type="entry name" value="PTB"/>
    <property type="match status" value="1"/>
</dbReference>
<dbReference type="STRING" id="6573.A0A210Q2E9"/>
<evidence type="ECO:0000256" key="3">
    <source>
        <dbReference type="ARBA" id="ARBA00022490"/>
    </source>
</evidence>
<feature type="region of interest" description="Disordered" evidence="6">
    <location>
        <begin position="395"/>
        <end position="424"/>
    </location>
</feature>
<keyword evidence="4" id="KW-0597">Phosphoprotein</keyword>
<feature type="compositionally biased region" description="Polar residues" evidence="6">
    <location>
        <begin position="764"/>
        <end position="781"/>
    </location>
</feature>
<dbReference type="PROSITE" id="PS01179">
    <property type="entry name" value="PID"/>
    <property type="match status" value="1"/>
</dbReference>
<feature type="compositionally biased region" description="Low complexity" evidence="6">
    <location>
        <begin position="22"/>
        <end position="48"/>
    </location>
</feature>
<dbReference type="InterPro" id="IPR006020">
    <property type="entry name" value="PTB/PI_dom"/>
</dbReference>
<dbReference type="PANTHER" id="PTHR47695">
    <property type="entry name" value="PID DOMAIN-CONTAINING PROTEIN"/>
    <property type="match status" value="1"/>
</dbReference>
<comment type="caution">
    <text evidence="8">The sequence shown here is derived from an EMBL/GenBank/DDBJ whole genome shotgun (WGS) entry which is preliminary data.</text>
</comment>
<protein>
    <submittedName>
        <fullName evidence="8">Protein disabled</fullName>
    </submittedName>
</protein>
<dbReference type="Proteomes" id="UP000242188">
    <property type="component" value="Unassembled WGS sequence"/>
</dbReference>
<dbReference type="Gene3D" id="2.30.29.30">
    <property type="entry name" value="Pleckstrin-homology domain (PH domain)/Phosphotyrosine-binding domain (PTB)"/>
    <property type="match status" value="1"/>
</dbReference>
<feature type="compositionally biased region" description="Polar residues" evidence="6">
    <location>
        <begin position="789"/>
        <end position="799"/>
    </location>
</feature>
<dbReference type="CDD" id="cd01215">
    <property type="entry name" value="PTB_Dab"/>
    <property type="match status" value="1"/>
</dbReference>
<dbReference type="OrthoDB" id="10069833at2759"/>
<feature type="region of interest" description="Disordered" evidence="6">
    <location>
        <begin position="197"/>
        <end position="252"/>
    </location>
</feature>
<evidence type="ECO:0000256" key="1">
    <source>
        <dbReference type="ARBA" id="ARBA00004496"/>
    </source>
</evidence>
<keyword evidence="3" id="KW-0963">Cytoplasm</keyword>
<evidence type="ECO:0000256" key="5">
    <source>
        <dbReference type="ARBA" id="ARBA00022782"/>
    </source>
</evidence>
<organism evidence="8 9">
    <name type="scientific">Mizuhopecten yessoensis</name>
    <name type="common">Japanese scallop</name>
    <name type="synonym">Patinopecten yessoensis</name>
    <dbReference type="NCBI Taxonomy" id="6573"/>
    <lineage>
        <taxon>Eukaryota</taxon>
        <taxon>Metazoa</taxon>
        <taxon>Spiralia</taxon>
        <taxon>Lophotrochozoa</taxon>
        <taxon>Mollusca</taxon>
        <taxon>Bivalvia</taxon>
        <taxon>Autobranchia</taxon>
        <taxon>Pteriomorphia</taxon>
        <taxon>Pectinida</taxon>
        <taxon>Pectinoidea</taxon>
        <taxon>Pectinidae</taxon>
        <taxon>Mizuhopecten</taxon>
    </lineage>
</organism>
<dbReference type="EMBL" id="NEDP02005202">
    <property type="protein sequence ID" value="OWF42928.1"/>
    <property type="molecule type" value="Genomic_DNA"/>
</dbReference>
<feature type="compositionally biased region" description="Polar residues" evidence="6">
    <location>
        <begin position="578"/>
        <end position="591"/>
    </location>
</feature>
<dbReference type="InterPro" id="IPR011993">
    <property type="entry name" value="PH-like_dom_sf"/>
</dbReference>
<feature type="region of interest" description="Disordered" evidence="6">
    <location>
        <begin position="572"/>
        <end position="799"/>
    </location>
</feature>
<keyword evidence="9" id="KW-1185">Reference proteome</keyword>
<dbReference type="GO" id="GO:0030154">
    <property type="term" value="P:cell differentiation"/>
    <property type="evidence" value="ECO:0007669"/>
    <property type="project" value="UniProtKB-KW"/>
</dbReference>
<evidence type="ECO:0000313" key="9">
    <source>
        <dbReference type="Proteomes" id="UP000242188"/>
    </source>
</evidence>
<keyword evidence="5" id="KW-0221">Differentiation</keyword>
<feature type="compositionally biased region" description="Polar residues" evidence="6">
    <location>
        <begin position="619"/>
        <end position="646"/>
    </location>
</feature>
<feature type="compositionally biased region" description="Low complexity" evidence="6">
    <location>
        <begin position="503"/>
        <end position="516"/>
    </location>
</feature>
<feature type="region of interest" description="Disordered" evidence="6">
    <location>
        <begin position="844"/>
        <end position="864"/>
    </location>
</feature>
<evidence type="ECO:0000256" key="2">
    <source>
        <dbReference type="ARBA" id="ARBA00022473"/>
    </source>
</evidence>
<feature type="region of interest" description="Disordered" evidence="6">
    <location>
        <begin position="287"/>
        <end position="343"/>
    </location>
</feature>
<feature type="region of interest" description="Disordered" evidence="6">
    <location>
        <begin position="449"/>
        <end position="516"/>
    </location>
</feature>
<dbReference type="Pfam" id="PF00640">
    <property type="entry name" value="PID"/>
    <property type="match status" value="1"/>
</dbReference>
<reference evidence="8 9" key="1">
    <citation type="journal article" date="2017" name="Nat. Ecol. Evol.">
        <title>Scallop genome provides insights into evolution of bilaterian karyotype and development.</title>
        <authorList>
            <person name="Wang S."/>
            <person name="Zhang J."/>
            <person name="Jiao W."/>
            <person name="Li J."/>
            <person name="Xun X."/>
            <person name="Sun Y."/>
            <person name="Guo X."/>
            <person name="Huan P."/>
            <person name="Dong B."/>
            <person name="Zhang L."/>
            <person name="Hu X."/>
            <person name="Sun X."/>
            <person name="Wang J."/>
            <person name="Zhao C."/>
            <person name="Wang Y."/>
            <person name="Wang D."/>
            <person name="Huang X."/>
            <person name="Wang R."/>
            <person name="Lv J."/>
            <person name="Li Y."/>
            <person name="Zhang Z."/>
            <person name="Liu B."/>
            <person name="Lu W."/>
            <person name="Hui Y."/>
            <person name="Liang J."/>
            <person name="Zhou Z."/>
            <person name="Hou R."/>
            <person name="Li X."/>
            <person name="Liu Y."/>
            <person name="Li H."/>
            <person name="Ning X."/>
            <person name="Lin Y."/>
            <person name="Zhao L."/>
            <person name="Xing Q."/>
            <person name="Dou J."/>
            <person name="Li Y."/>
            <person name="Mao J."/>
            <person name="Guo H."/>
            <person name="Dou H."/>
            <person name="Li T."/>
            <person name="Mu C."/>
            <person name="Jiang W."/>
            <person name="Fu Q."/>
            <person name="Fu X."/>
            <person name="Miao Y."/>
            <person name="Liu J."/>
            <person name="Yu Q."/>
            <person name="Li R."/>
            <person name="Liao H."/>
            <person name="Li X."/>
            <person name="Kong Y."/>
            <person name="Jiang Z."/>
            <person name="Chourrout D."/>
            <person name="Li R."/>
            <person name="Bao Z."/>
        </authorList>
    </citation>
    <scope>NUCLEOTIDE SEQUENCE [LARGE SCALE GENOMIC DNA]</scope>
    <source>
        <strain evidence="8 9">PY_sf001</strain>
    </source>
</reference>
<sequence length="921" mass="97052">MDTGTMAPVAEAQPASEVGSEPSSPSSTATSTTSSTPSTAPKQQQPVRKQVKKKDKNDPTRFQGEGVNFNAKLIGVDDVPDARGDRMCQETIYRLKLSVKASGQHKQRIIVNVSEEGIKLIDFKTDVVNYTHAVHKISFISRDVTDSRAFGYIFGVGDGTHKFFGIKTEKASEALVLTLRDLFQVVYEKKKKEMEEVKQKAEDEGQVKADAPPPDNPNVIKLGGELSTESSTDDEPVYQVPSNNGEVKVEKSGNNLVDLENELETIEQGIEQMNKFETDFDALAAGTPSAASPAVSTGSDPWGASSTPQADQKSADNSLFESDFGSSTNGSAQGGQGGQSDLADIDLFGTQPVIKGKDDIMNLFGPQNPQMAAGFPPQNPQMAAGFPPQNPQMAGGFPPQNPQMAGGFPPQNQQMAGGFGTSVSPVPPAFGTSVSPAFGAPPGIPPAAFPGAPMPAGTPHPGMPNPFGGPPPFGAPQFSAPPPVPQRPSAGLAPAINPFGEDPFAPAAPTGGFANFPNGNTGGGALFDEPLLAPVKLTVEEAPSVETSPGTGDAFGDLCGLGTKDKASVSPKGLFAELSSQPKRSINQIRTEQVPKGPQASDSDPFGSVDDASLPAVVNFSSPFQTNTSDPFDTSYIQPASSSQPMPDSFHNVPHSSKSKFKNLAFTENDDFDLPSPEGPPPPLPTTASSSDMPQIIPPAPPPRPNGSPAAASTNSKLSLPDSPPRLPPRNSVSNLKHTPVPRPRPRPKVNSMNNSPPLPPPNKTISTTDSNGQPSQTAKNNVDKESDGTGSTSSDNVINSAPRLDKFVIEDPFLNADPFAEDLFSSSPFDGFPSSLGVDDLNVNDPFRSSQPNVNNNSDKSLDSKDDPFAVFDNCLNDSFSFKGGNSRKNSKKKRNSTGVSMTINENCCCWLSWLLLTAS</sequence>
<feature type="compositionally biased region" description="Pro residues" evidence="6">
    <location>
        <begin position="696"/>
        <end position="706"/>
    </location>
</feature>
<proteinExistence type="predicted"/>
<feature type="compositionally biased region" description="Polar residues" evidence="6">
    <location>
        <begin position="294"/>
        <end position="320"/>
    </location>
</feature>
<feature type="region of interest" description="Disordered" evidence="6">
    <location>
        <begin position="1"/>
        <end position="64"/>
    </location>
</feature>
<dbReference type="GO" id="GO:0005737">
    <property type="term" value="C:cytoplasm"/>
    <property type="evidence" value="ECO:0007669"/>
    <property type="project" value="UniProtKB-SubCell"/>
</dbReference>
<evidence type="ECO:0000313" key="8">
    <source>
        <dbReference type="EMBL" id="OWF42928.1"/>
    </source>
</evidence>
<dbReference type="PANTHER" id="PTHR47695:SF3">
    <property type="entry name" value="PID DOMAIN-CONTAINING PROTEIN"/>
    <property type="match status" value="1"/>
</dbReference>
<evidence type="ECO:0000259" key="7">
    <source>
        <dbReference type="PROSITE" id="PS01179"/>
    </source>
</evidence>
<accession>A0A210Q2E9</accession>
<gene>
    <name evidence="8" type="ORF">KP79_PYT08592</name>
</gene>
<dbReference type="AlphaFoldDB" id="A0A210Q2E9"/>
<evidence type="ECO:0000256" key="6">
    <source>
        <dbReference type="SAM" id="MobiDB-lite"/>
    </source>
</evidence>
<name>A0A210Q2E9_MIZYE</name>
<feature type="compositionally biased region" description="Pro residues" evidence="6">
    <location>
        <begin position="449"/>
        <end position="486"/>
    </location>
</feature>
<feature type="compositionally biased region" description="Basic and acidic residues" evidence="6">
    <location>
        <begin position="197"/>
        <end position="207"/>
    </location>
</feature>
<dbReference type="SUPFAM" id="SSF50729">
    <property type="entry name" value="PH domain-like"/>
    <property type="match status" value="1"/>
</dbReference>
<comment type="subcellular location">
    <subcellularLocation>
        <location evidence="1">Cytoplasm</location>
    </subcellularLocation>
</comment>